<sequence>MRVLVLGASGMIGNAMIRVFSEKESWEVFGTVRSGEVKRFFIPTIAERLVTGIDVENHDTLVKIFAQLRPDVVINCAGLTKHLPGAEDHLVAIPINTLMPHRLAGLCDLVGARLIHISTDCVFSGKRGEYTEDDPADAVDVYGKSKFLGEVNYPHAITLRTSTIGHELQSTHGLLDWFLSQHEQCKGFTRAIFSGLPTVVFAQVIRDIVIPRTDLFGLYHVAGKPIAKYDLLRLIAEAYGKSIEIVQDDQFTIDRSLIADRFHAATGYIAPDWPELIKSMHSYQ</sequence>
<dbReference type="InterPro" id="IPR029903">
    <property type="entry name" value="RmlD-like-bd"/>
</dbReference>
<comment type="pathway">
    <text evidence="1 6">Carbohydrate biosynthesis; dTDP-L-rhamnose biosynthesis.</text>
</comment>
<dbReference type="KEGG" id="sniv:SFSGTM_06470"/>
<dbReference type="Proteomes" id="UP000463939">
    <property type="component" value="Chromosome"/>
</dbReference>
<keyword evidence="6" id="KW-0521">NADP</keyword>
<accession>A0A809RDU0</accession>
<evidence type="ECO:0000256" key="2">
    <source>
        <dbReference type="ARBA" id="ARBA00010944"/>
    </source>
</evidence>
<dbReference type="PANTHER" id="PTHR10491:SF4">
    <property type="entry name" value="METHIONINE ADENOSYLTRANSFERASE 2 SUBUNIT BETA"/>
    <property type="match status" value="1"/>
</dbReference>
<comment type="similarity">
    <text evidence="2 6">Belongs to the dTDP-4-dehydrorhamnose reductase family.</text>
</comment>
<dbReference type="AlphaFoldDB" id="A0A809RDU0"/>
<dbReference type="GO" id="GO:0005829">
    <property type="term" value="C:cytosol"/>
    <property type="evidence" value="ECO:0007669"/>
    <property type="project" value="TreeGrafter"/>
</dbReference>
<evidence type="ECO:0000313" key="9">
    <source>
        <dbReference type="Proteomes" id="UP000463939"/>
    </source>
</evidence>
<comment type="cofactor">
    <cofactor evidence="6">
        <name>Mg(2+)</name>
        <dbReference type="ChEBI" id="CHEBI:18420"/>
    </cofactor>
    <text evidence="6">Binds 1 Mg(2+) ion per monomer.</text>
</comment>
<organism evidence="8 9">
    <name type="scientific">Sulfuriferula nivalis</name>
    <dbReference type="NCBI Taxonomy" id="2675298"/>
    <lineage>
        <taxon>Bacteria</taxon>
        <taxon>Pseudomonadati</taxon>
        <taxon>Pseudomonadota</taxon>
        <taxon>Betaproteobacteria</taxon>
        <taxon>Nitrosomonadales</taxon>
        <taxon>Sulfuricellaceae</taxon>
        <taxon>Sulfuriferula</taxon>
    </lineage>
</organism>
<dbReference type="Gene3D" id="3.40.50.720">
    <property type="entry name" value="NAD(P)-binding Rossmann-like Domain"/>
    <property type="match status" value="1"/>
</dbReference>
<keyword evidence="9" id="KW-1185">Reference proteome</keyword>
<evidence type="ECO:0000256" key="3">
    <source>
        <dbReference type="ARBA" id="ARBA00012929"/>
    </source>
</evidence>
<reference evidence="9" key="1">
    <citation type="submission" date="2019-11" db="EMBL/GenBank/DDBJ databases">
        <title>Isolation and characterization of a novel species in the genus Sulfuriferula.</title>
        <authorList>
            <person name="Mochizuki J."/>
            <person name="Kojima H."/>
            <person name="Fukui M."/>
        </authorList>
    </citation>
    <scope>NUCLEOTIDE SEQUENCE [LARGE SCALE GENOMIC DNA]</scope>
    <source>
        <strain evidence="9">SGTM</strain>
    </source>
</reference>
<proteinExistence type="inferred from homology"/>
<protein>
    <recommendedName>
        <fullName evidence="4 6">dTDP-4-dehydrorhamnose reductase</fullName>
        <ecNumber evidence="3 6">1.1.1.133</ecNumber>
    </recommendedName>
</protein>
<evidence type="ECO:0000313" key="8">
    <source>
        <dbReference type="EMBL" id="BBO99938.1"/>
    </source>
</evidence>
<evidence type="ECO:0000256" key="5">
    <source>
        <dbReference type="ARBA" id="ARBA00048200"/>
    </source>
</evidence>
<dbReference type="InterPro" id="IPR036291">
    <property type="entry name" value="NAD(P)-bd_dom_sf"/>
</dbReference>
<dbReference type="SUPFAM" id="SSF51735">
    <property type="entry name" value="NAD(P)-binding Rossmann-fold domains"/>
    <property type="match status" value="1"/>
</dbReference>
<dbReference type="GO" id="GO:0008831">
    <property type="term" value="F:dTDP-4-dehydrorhamnose reductase activity"/>
    <property type="evidence" value="ECO:0007669"/>
    <property type="project" value="UniProtKB-EC"/>
</dbReference>
<dbReference type="PANTHER" id="PTHR10491">
    <property type="entry name" value="DTDP-4-DEHYDRORHAMNOSE REDUCTASE"/>
    <property type="match status" value="1"/>
</dbReference>
<evidence type="ECO:0000256" key="1">
    <source>
        <dbReference type="ARBA" id="ARBA00004781"/>
    </source>
</evidence>
<dbReference type="UniPathway" id="UPA00124"/>
<dbReference type="CDD" id="cd05254">
    <property type="entry name" value="dTDP_HR_like_SDR_e"/>
    <property type="match status" value="1"/>
</dbReference>
<evidence type="ECO:0000259" key="7">
    <source>
        <dbReference type="Pfam" id="PF04321"/>
    </source>
</evidence>
<name>A0A809RDU0_9PROT</name>
<dbReference type="GO" id="GO:0019305">
    <property type="term" value="P:dTDP-rhamnose biosynthetic process"/>
    <property type="evidence" value="ECO:0007669"/>
    <property type="project" value="UniProtKB-UniPathway"/>
</dbReference>
<feature type="domain" description="RmlD-like substrate binding" evidence="7">
    <location>
        <begin position="1"/>
        <end position="241"/>
    </location>
</feature>
<dbReference type="RefSeq" id="WP_162083921.1">
    <property type="nucleotide sequence ID" value="NZ_AP021881.1"/>
</dbReference>
<comment type="catalytic activity">
    <reaction evidence="5 6">
        <text>dTDP-beta-L-rhamnose + NADP(+) = dTDP-4-dehydro-beta-L-rhamnose + NADPH + H(+)</text>
        <dbReference type="Rhea" id="RHEA:21796"/>
        <dbReference type="ChEBI" id="CHEBI:15378"/>
        <dbReference type="ChEBI" id="CHEBI:57510"/>
        <dbReference type="ChEBI" id="CHEBI:57783"/>
        <dbReference type="ChEBI" id="CHEBI:58349"/>
        <dbReference type="ChEBI" id="CHEBI:62830"/>
        <dbReference type="EC" id="1.1.1.133"/>
    </reaction>
</comment>
<keyword evidence="6" id="KW-0560">Oxidoreductase</keyword>
<dbReference type="InterPro" id="IPR005913">
    <property type="entry name" value="dTDP_dehydrorham_reduct"/>
</dbReference>
<evidence type="ECO:0000256" key="6">
    <source>
        <dbReference type="RuleBase" id="RU364082"/>
    </source>
</evidence>
<comment type="function">
    <text evidence="6">Catalyzes the reduction of dTDP-6-deoxy-L-lyxo-4-hexulose to yield dTDP-L-rhamnose.</text>
</comment>
<evidence type="ECO:0000256" key="4">
    <source>
        <dbReference type="ARBA" id="ARBA00017099"/>
    </source>
</evidence>
<dbReference type="EMBL" id="AP021881">
    <property type="protein sequence ID" value="BBO99938.1"/>
    <property type="molecule type" value="Genomic_DNA"/>
</dbReference>
<dbReference type="Pfam" id="PF04321">
    <property type="entry name" value="RmlD_sub_bind"/>
    <property type="match status" value="1"/>
</dbReference>
<gene>
    <name evidence="8" type="ORF">SFSGTM_06470</name>
</gene>
<dbReference type="EC" id="1.1.1.133" evidence="3 6"/>